<proteinExistence type="predicted"/>
<dbReference type="AlphaFoldDB" id="A0A6J7BP09"/>
<protein>
    <submittedName>
        <fullName evidence="1">Unannotated protein</fullName>
    </submittedName>
</protein>
<evidence type="ECO:0000313" key="1">
    <source>
        <dbReference type="EMBL" id="CAB4847447.1"/>
    </source>
</evidence>
<sequence>MRLKVSLPGAQVSLLKHAPPPSRKNSTLFGSALRTKYVNPLPSLHMQSAGAVMDSHLLAPVVGASVLGASDAGAASALITVVSLNAGVEEVVVSLLHAASTPHTTPNAIRVRNLLFTRVMPASVPFPPGRLSVVERDRYPVDHQVVELAHTGAGPAVDHPGGR</sequence>
<reference evidence="1" key="1">
    <citation type="submission" date="2020-05" db="EMBL/GenBank/DDBJ databases">
        <authorList>
            <person name="Chiriac C."/>
            <person name="Salcher M."/>
            <person name="Ghai R."/>
            <person name="Kavagutti S V."/>
        </authorList>
    </citation>
    <scope>NUCLEOTIDE SEQUENCE</scope>
</reference>
<accession>A0A6J7BP09</accession>
<dbReference type="EMBL" id="CAFBIY010000017">
    <property type="protein sequence ID" value="CAB4847447.1"/>
    <property type="molecule type" value="Genomic_DNA"/>
</dbReference>
<name>A0A6J7BP09_9ZZZZ</name>
<gene>
    <name evidence="1" type="ORF">UFOPK3267_00482</name>
</gene>
<organism evidence="1">
    <name type="scientific">freshwater metagenome</name>
    <dbReference type="NCBI Taxonomy" id="449393"/>
    <lineage>
        <taxon>unclassified sequences</taxon>
        <taxon>metagenomes</taxon>
        <taxon>ecological metagenomes</taxon>
    </lineage>
</organism>